<gene>
    <name evidence="2" type="ORF">V8G54_015076</name>
</gene>
<evidence type="ECO:0000256" key="1">
    <source>
        <dbReference type="SAM" id="Phobius"/>
    </source>
</evidence>
<dbReference type="EMBL" id="CP144696">
    <property type="protein sequence ID" value="WVZ10546.1"/>
    <property type="molecule type" value="Genomic_DNA"/>
</dbReference>
<proteinExistence type="predicted"/>
<protein>
    <submittedName>
        <fullName evidence="2">Uncharacterized protein</fullName>
    </submittedName>
</protein>
<accession>A0AAQ3RZU9</accession>
<keyword evidence="1" id="KW-0812">Transmembrane</keyword>
<keyword evidence="1" id="KW-1133">Transmembrane helix</keyword>
<dbReference type="AlphaFoldDB" id="A0AAQ3RZU9"/>
<organism evidence="2 3">
    <name type="scientific">Vigna mungo</name>
    <name type="common">Black gram</name>
    <name type="synonym">Phaseolus mungo</name>
    <dbReference type="NCBI Taxonomy" id="3915"/>
    <lineage>
        <taxon>Eukaryota</taxon>
        <taxon>Viridiplantae</taxon>
        <taxon>Streptophyta</taxon>
        <taxon>Embryophyta</taxon>
        <taxon>Tracheophyta</taxon>
        <taxon>Spermatophyta</taxon>
        <taxon>Magnoliopsida</taxon>
        <taxon>eudicotyledons</taxon>
        <taxon>Gunneridae</taxon>
        <taxon>Pentapetalae</taxon>
        <taxon>rosids</taxon>
        <taxon>fabids</taxon>
        <taxon>Fabales</taxon>
        <taxon>Fabaceae</taxon>
        <taxon>Papilionoideae</taxon>
        <taxon>50 kb inversion clade</taxon>
        <taxon>NPAAA clade</taxon>
        <taxon>indigoferoid/millettioid clade</taxon>
        <taxon>Phaseoleae</taxon>
        <taxon>Vigna</taxon>
    </lineage>
</organism>
<feature type="transmembrane region" description="Helical" evidence="1">
    <location>
        <begin position="44"/>
        <end position="61"/>
    </location>
</feature>
<keyword evidence="3" id="KW-1185">Reference proteome</keyword>
<keyword evidence="1" id="KW-0472">Membrane</keyword>
<evidence type="ECO:0000313" key="2">
    <source>
        <dbReference type="EMBL" id="WVZ10546.1"/>
    </source>
</evidence>
<reference evidence="2 3" key="1">
    <citation type="journal article" date="2023" name="Life. Sci Alliance">
        <title>Evolutionary insights into 3D genome organization and epigenetic landscape of Vigna mungo.</title>
        <authorList>
            <person name="Junaid A."/>
            <person name="Singh B."/>
            <person name="Bhatia S."/>
        </authorList>
    </citation>
    <scope>NUCLEOTIDE SEQUENCE [LARGE SCALE GENOMIC DNA]</scope>
    <source>
        <strain evidence="2">Urdbean</strain>
    </source>
</reference>
<evidence type="ECO:0000313" key="3">
    <source>
        <dbReference type="Proteomes" id="UP001374535"/>
    </source>
</evidence>
<feature type="non-terminal residue" evidence="2">
    <location>
        <position position="1"/>
    </location>
</feature>
<sequence>WLFHLFLPAPPCFLDNNNNNNNWRISFLFSLSLSLSLSVSQLRLLNYLFLFSFLFILFCFSEPKEAVKIVLECGPDASVAVKHRSPVARQRYRLCDLVAAIGGGAVFRLPICRCDRSEPP</sequence>
<name>A0AAQ3RZU9_VIGMU</name>
<dbReference type="Proteomes" id="UP001374535">
    <property type="component" value="Chromosome 5"/>
</dbReference>